<evidence type="ECO:0000313" key="2">
    <source>
        <dbReference type="EMBL" id="KAE8269818.1"/>
    </source>
</evidence>
<gene>
    <name evidence="2" type="ORF">A4X09_0g2504</name>
</gene>
<evidence type="ECO:0008006" key="4">
    <source>
        <dbReference type="Google" id="ProtNLM"/>
    </source>
</evidence>
<organism evidence="2 3">
    <name type="scientific">Tilletia walkeri</name>
    <dbReference type="NCBI Taxonomy" id="117179"/>
    <lineage>
        <taxon>Eukaryota</taxon>
        <taxon>Fungi</taxon>
        <taxon>Dikarya</taxon>
        <taxon>Basidiomycota</taxon>
        <taxon>Ustilaginomycotina</taxon>
        <taxon>Exobasidiomycetes</taxon>
        <taxon>Tilletiales</taxon>
        <taxon>Tilletiaceae</taxon>
        <taxon>Tilletia</taxon>
    </lineage>
</organism>
<proteinExistence type="predicted"/>
<feature type="compositionally biased region" description="Basic and acidic residues" evidence="1">
    <location>
        <begin position="77"/>
        <end position="92"/>
    </location>
</feature>
<evidence type="ECO:0000256" key="1">
    <source>
        <dbReference type="SAM" id="MobiDB-lite"/>
    </source>
</evidence>
<name>A0A8X7T6F4_9BASI</name>
<reference evidence="2" key="2">
    <citation type="journal article" date="2019" name="IMA Fungus">
        <title>Genome sequencing and comparison of five Tilletia species to identify candidate genes for the detection of regulated species infecting wheat.</title>
        <authorList>
            <person name="Nguyen H.D.T."/>
            <person name="Sultana T."/>
            <person name="Kesanakurti P."/>
            <person name="Hambleton S."/>
        </authorList>
    </citation>
    <scope>NUCLEOTIDE SEQUENCE</scope>
    <source>
        <strain evidence="2">DAOMC 236422</strain>
    </source>
</reference>
<dbReference type="AlphaFoldDB" id="A0A8X7T6F4"/>
<feature type="region of interest" description="Disordered" evidence="1">
    <location>
        <begin position="62"/>
        <end position="100"/>
    </location>
</feature>
<accession>A0A8X7T6F4</accession>
<evidence type="ECO:0000313" key="3">
    <source>
        <dbReference type="Proteomes" id="UP000078113"/>
    </source>
</evidence>
<dbReference type="Proteomes" id="UP000078113">
    <property type="component" value="Unassembled WGS sequence"/>
</dbReference>
<sequence>MERAFGIMKARFKVLRTESQFDLKVEAAVLPALAAVYNMPISGDPDDPHLLDDFTLAEIETDGTPDSTLEAAAGRISDAERKGGQDQRDKIARKMWQSFQ</sequence>
<comment type="caution">
    <text evidence="2">The sequence shown here is derived from an EMBL/GenBank/DDBJ whole genome shotgun (WGS) entry which is preliminary data.</text>
</comment>
<reference evidence="2" key="1">
    <citation type="submission" date="2016-04" db="EMBL/GenBank/DDBJ databases">
        <authorList>
            <person name="Nguyen H.D."/>
            <person name="Samba Siva P."/>
            <person name="Cullis J."/>
            <person name="Levesque C.A."/>
            <person name="Hambleton S."/>
        </authorList>
    </citation>
    <scope>NUCLEOTIDE SEQUENCE</scope>
    <source>
        <strain evidence="2">DAOMC 236422</strain>
    </source>
</reference>
<keyword evidence="3" id="KW-1185">Reference proteome</keyword>
<protein>
    <recommendedName>
        <fullName evidence="4">DDE Tnp4 domain-containing protein</fullName>
    </recommendedName>
</protein>
<dbReference type="EMBL" id="LWDG02000076">
    <property type="protein sequence ID" value="KAE8269818.1"/>
    <property type="molecule type" value="Genomic_DNA"/>
</dbReference>